<evidence type="ECO:0000259" key="8">
    <source>
        <dbReference type="Pfam" id="PF01593"/>
    </source>
</evidence>
<dbReference type="SUPFAM" id="SSF51905">
    <property type="entry name" value="FAD/NAD(P)-binding domain"/>
    <property type="match status" value="1"/>
</dbReference>
<sequence>MSSIPSHNRNTPKTRNLDLAALIPDFPFHYGAFLDKAKQLDKPLFKLPSDAQGKSVLVVGAGVAGAIAAYELLRMGLKPVLVEASSRIGGRLNAHRCAPGTPQEVIAELGAMRFPQSGKAGMHYFEKAGMTADGRSTDFPNPGSPAAVCTVVDYKGKTEYYEVGGAGADEYPKPPAYDELEGQMFGEDGWLNTAPIDLETVQKAMSETPPNTTEIKQVWNALINDHRWDDVSFYGGLIKQSGWTKDQIDLFGQIGFGTGGWNTDYPNGFLEVLRVLYTGLDVDHKLMYDGTTTLPEKLVKKTPDELGDPSDSATSNTSVWETTRKSLQSDFPKDPEPPLNKEVRHFQRLNDGTIAAWITDTRTGREVRKEFDAVIYTPHLRVLDKFRSYPGKIGDGGIAKYKVTTELFDQTLWEAIQYTHYMQSAKIFVAVKEPFWEQRHAPEPGKKIGKRKMGITLSDRLPRGTYLVSYVYPNGEKRHGIFLSYTWNDDSVKFDGDRNVPQALLTHVQMCIEVLEDIYPGLNLRSYLVDGDNAQVEINWENQPHYLGAFKMNLPGDYEKQRRVFSQFMDGIKPDGTPNDGANRFVLAGDDVSWVAGWIEGAISTAINAVNKVAVVFGGEHFEENPGPIARWPDLQPVAQKRNASHANT</sequence>
<comment type="catalytic activity">
    <reaction evidence="6">
        <text>L-tryptophan + O2 = indole-3-acetamide + CO2 + H2O</text>
        <dbReference type="Rhea" id="RHEA:16165"/>
        <dbReference type="ChEBI" id="CHEBI:15377"/>
        <dbReference type="ChEBI" id="CHEBI:15379"/>
        <dbReference type="ChEBI" id="CHEBI:16031"/>
        <dbReference type="ChEBI" id="CHEBI:16526"/>
        <dbReference type="ChEBI" id="CHEBI:57912"/>
        <dbReference type="EC" id="1.13.12.3"/>
    </reaction>
</comment>
<dbReference type="RefSeq" id="WP_012338930.1">
    <property type="nucleotide sequence ID" value="NZ_CADEUB010000018.1"/>
</dbReference>
<dbReference type="GO" id="GO:0050361">
    <property type="term" value="F:tryptophan 2-monooxygenase activity"/>
    <property type="evidence" value="ECO:0007669"/>
    <property type="project" value="UniProtKB-EC"/>
</dbReference>
<feature type="region of interest" description="Disordered" evidence="7">
    <location>
        <begin position="300"/>
        <end position="319"/>
    </location>
</feature>
<accession>A0AAD0J3W6</accession>
<feature type="domain" description="Amine oxidase" evidence="8">
    <location>
        <begin position="64"/>
        <end position="613"/>
    </location>
</feature>
<evidence type="ECO:0000256" key="1">
    <source>
        <dbReference type="ARBA" id="ARBA00004814"/>
    </source>
</evidence>
<dbReference type="InterPro" id="IPR036188">
    <property type="entry name" value="FAD/NAD-bd_sf"/>
</dbReference>
<evidence type="ECO:0000256" key="4">
    <source>
        <dbReference type="ARBA" id="ARBA00017871"/>
    </source>
</evidence>
<dbReference type="EC" id="1.13.12.3" evidence="3"/>
<evidence type="ECO:0000256" key="7">
    <source>
        <dbReference type="SAM" id="MobiDB-lite"/>
    </source>
</evidence>
<dbReference type="InterPro" id="IPR050281">
    <property type="entry name" value="Flavin_monoamine_oxidase"/>
</dbReference>
<dbReference type="Proteomes" id="UP000244809">
    <property type="component" value="Chromosome 1"/>
</dbReference>
<dbReference type="Gene3D" id="3.90.660.10">
    <property type="match status" value="1"/>
</dbReference>
<dbReference type="SUPFAM" id="SSF54373">
    <property type="entry name" value="FAD-linked reductases, C-terminal domain"/>
    <property type="match status" value="1"/>
</dbReference>
<organism evidence="9 10">
    <name type="scientific">Burkholderia cenocepacia</name>
    <dbReference type="NCBI Taxonomy" id="95486"/>
    <lineage>
        <taxon>Bacteria</taxon>
        <taxon>Pseudomonadati</taxon>
        <taxon>Pseudomonadota</taxon>
        <taxon>Betaproteobacteria</taxon>
        <taxon>Burkholderiales</taxon>
        <taxon>Burkholderiaceae</taxon>
        <taxon>Burkholderia</taxon>
        <taxon>Burkholderia cepacia complex</taxon>
    </lineage>
</organism>
<evidence type="ECO:0000256" key="2">
    <source>
        <dbReference type="ARBA" id="ARBA00005833"/>
    </source>
</evidence>
<dbReference type="Gene3D" id="3.50.50.60">
    <property type="entry name" value="FAD/NAD(P)-binding domain"/>
    <property type="match status" value="1"/>
</dbReference>
<evidence type="ECO:0000256" key="5">
    <source>
        <dbReference type="ARBA" id="ARBA00023070"/>
    </source>
</evidence>
<dbReference type="PANTHER" id="PTHR10742:SF410">
    <property type="entry name" value="LYSINE-SPECIFIC HISTONE DEMETHYLASE 2"/>
    <property type="match status" value="1"/>
</dbReference>
<comment type="similarity">
    <text evidence="2">Belongs to the tryptophan 2-monooxygenase family.</text>
</comment>
<dbReference type="GO" id="GO:0009851">
    <property type="term" value="P:auxin biosynthetic process"/>
    <property type="evidence" value="ECO:0007669"/>
    <property type="project" value="UniProtKB-KW"/>
</dbReference>
<comment type="pathway">
    <text evidence="1">Plant hormone metabolism; auxin biosynthesis.</text>
</comment>
<keyword evidence="5" id="KW-0073">Auxin biosynthesis</keyword>
<protein>
    <recommendedName>
        <fullName evidence="4">Tryptophan 2-monooxygenase</fullName>
        <ecNumber evidence="3">1.13.12.3</ecNumber>
    </recommendedName>
</protein>
<reference evidence="9 10" key="1">
    <citation type="submission" date="2017-04" db="EMBL/GenBank/DDBJ databases">
        <title>Complete genome sequence of Burkholderia cenocepacia PC184 Midwest clone.</title>
        <authorList>
            <person name="Mulks M.H."/>
            <person name="Cooper V.S."/>
        </authorList>
    </citation>
    <scope>NUCLEOTIDE SEQUENCE [LARGE SCALE GENOMIC DNA]</scope>
    <source>
        <strain evidence="9 10">PC184 Mulks</strain>
    </source>
</reference>
<evidence type="ECO:0000313" key="9">
    <source>
        <dbReference type="EMBL" id="AWG29405.1"/>
    </source>
</evidence>
<dbReference type="Pfam" id="PF01593">
    <property type="entry name" value="Amino_oxidase"/>
    <property type="match status" value="1"/>
</dbReference>
<evidence type="ECO:0000313" key="10">
    <source>
        <dbReference type="Proteomes" id="UP000244809"/>
    </source>
</evidence>
<proteinExistence type="inferred from homology"/>
<gene>
    <name evidence="9" type="ORF">B9Z07_11455</name>
</gene>
<dbReference type="PANTHER" id="PTHR10742">
    <property type="entry name" value="FLAVIN MONOAMINE OXIDASE"/>
    <property type="match status" value="1"/>
</dbReference>
<evidence type="ECO:0000256" key="6">
    <source>
        <dbReference type="ARBA" id="ARBA00047321"/>
    </source>
</evidence>
<dbReference type="Gene3D" id="1.10.405.40">
    <property type="match status" value="1"/>
</dbReference>
<name>A0AAD0J3W6_9BURK</name>
<evidence type="ECO:0000256" key="3">
    <source>
        <dbReference type="ARBA" id="ARBA00012535"/>
    </source>
</evidence>
<dbReference type="EMBL" id="CP021067">
    <property type="protein sequence ID" value="AWG29405.1"/>
    <property type="molecule type" value="Genomic_DNA"/>
</dbReference>
<dbReference type="InterPro" id="IPR002937">
    <property type="entry name" value="Amino_oxidase"/>
</dbReference>
<dbReference type="AlphaFoldDB" id="A0AAD0J3W6"/>